<protein>
    <submittedName>
        <fullName evidence="2">Uncharacterized protein</fullName>
    </submittedName>
</protein>
<accession>A0ABN8YWC2</accession>
<evidence type="ECO:0000313" key="3">
    <source>
        <dbReference type="Proteomes" id="UP001176941"/>
    </source>
</evidence>
<evidence type="ECO:0000256" key="1">
    <source>
        <dbReference type="SAM" id="MobiDB-lite"/>
    </source>
</evidence>
<reference evidence="2" key="1">
    <citation type="submission" date="2023-04" db="EMBL/GenBank/DDBJ databases">
        <authorList>
            <consortium name="ELIXIR-Norway"/>
        </authorList>
    </citation>
    <scope>NUCLEOTIDE SEQUENCE [LARGE SCALE GENOMIC DNA]</scope>
</reference>
<feature type="region of interest" description="Disordered" evidence="1">
    <location>
        <begin position="100"/>
        <end position="125"/>
    </location>
</feature>
<sequence>MSVLGKGPALRAARHLLRTPVLLASAARAGGVGTGGRLQGAPCCVAASPHEDSGPSSDRLGTSPALSAEAEGFVSWAPPSEAGHAAQPFTAAQKGAGVRCLPGRGAERPPAPRLLELAPDSLPTSSLPPRPAPLCHLDARPATRSAASHLLSGVPPAYHACSGELYSPPPRGCSQASLRSGTRGLRSLAPDGLPGLIPETCPHSWPRASTFPFLGCALPPDRKAPPPLLVNLLPNLHS</sequence>
<name>A0ABN8YWC2_RANTA</name>
<proteinExistence type="predicted"/>
<dbReference type="Proteomes" id="UP001176941">
    <property type="component" value="Chromosome 24"/>
</dbReference>
<evidence type="ECO:0000313" key="2">
    <source>
        <dbReference type="EMBL" id="CAI9165658.1"/>
    </source>
</evidence>
<keyword evidence="3" id="KW-1185">Reference proteome</keyword>
<dbReference type="EMBL" id="OX459960">
    <property type="protein sequence ID" value="CAI9165658.1"/>
    <property type="molecule type" value="Genomic_DNA"/>
</dbReference>
<gene>
    <name evidence="2" type="ORF">MRATA1EN1_LOCUS14620</name>
</gene>
<organism evidence="2 3">
    <name type="scientific">Rangifer tarandus platyrhynchus</name>
    <name type="common">Svalbard reindeer</name>
    <dbReference type="NCBI Taxonomy" id="3082113"/>
    <lineage>
        <taxon>Eukaryota</taxon>
        <taxon>Metazoa</taxon>
        <taxon>Chordata</taxon>
        <taxon>Craniata</taxon>
        <taxon>Vertebrata</taxon>
        <taxon>Euteleostomi</taxon>
        <taxon>Mammalia</taxon>
        <taxon>Eutheria</taxon>
        <taxon>Laurasiatheria</taxon>
        <taxon>Artiodactyla</taxon>
        <taxon>Ruminantia</taxon>
        <taxon>Pecora</taxon>
        <taxon>Cervidae</taxon>
        <taxon>Odocoileinae</taxon>
        <taxon>Rangifer</taxon>
    </lineage>
</organism>